<evidence type="ECO:0000313" key="3">
    <source>
        <dbReference type="EMBL" id="ATU83361.1"/>
    </source>
</evidence>
<feature type="region of interest" description="Disordered" evidence="1">
    <location>
        <begin position="472"/>
        <end position="493"/>
    </location>
</feature>
<dbReference type="EMBL" id="MF768985">
    <property type="protein sequence ID" value="ATU83361.1"/>
    <property type="molecule type" value="Genomic_DNA"/>
</dbReference>
<evidence type="ECO:0000256" key="1">
    <source>
        <dbReference type="SAM" id="MobiDB-lite"/>
    </source>
</evidence>
<name>A0A2D3I4P8_9VIRU</name>
<sequence>MFMWLMTSCPIYVLVGCNTSLYKAIEGVKTKHTMVLTLSCTTRRVASSKGNFSKEDAVLGNQFPILKKSNNLSIARPPSIESFSASVEKIFREWNESGGEKIFDISQNEEEWMGIISLVESVYEPVFSKSLKPDKLADKTCLTAAAFAALASAVDEKLTILSGSDGSVLQRTTKVMKKDPKKIAESLLNNEKWTSILLDRLKTAKKLLSRRGALKSAERVEVLHRLNKLKEAPLPHHPSLFDNFSGGKTSAVSAGTVIASDMHFKLVEHIFKVSFRKWGPCGDKTESGEEEDEEEEEEEKKHSISRFVLQFMNGHNGQHYHRPESASVYFCDYYDYLAYRNLPNEYKLSSMHPGTFNMEDLPFRPFAVPSTYKTELEYKRFVQSTNLPQLSFDYGEFLCYCIFGADWYKHLGDVVDSLENSSMISFDSQTLSGVYKNTANYKRLGKKRNGIADLAVRSMAEFIRTEAHKALTAEEMEEEEEEEEAEEEAMDQEPAEVDFLSVPHLRRKIRQAVSVLNNFVENDLSILVSNFKNVLTDDTVSGTDTDNFGSSGEFEALSSHLFLSRILDEVHILRNTDIQRTLFSTHVSLSDKSPPSRVRGSNVNFNNNAGNISSLQTYGGIEELPENVLVGLSGGFEDTDMYSGEDVVVVWDGCDGGKVLSVTFNCGDNFIQLHEKTAETFKDDTDLVERIRDVLQTASKTGNLNKKAYSRKNIYAVLRENGIERPGDDFTEKGIALKDKTNQPPPPARSAKITVEGVKGFFSGFRDILETRALTTYSAETFRDLGQGIVKETEGLTAATVAETSFSEGLAESLRSDANLGLEFSEDAKTVVFKNDTSRSLLEETRALRANNTSFSSFARDMGVQVSADLDAEFAAEMRETYPDAALEQNLKDLDKFEETIPESQVKKLKKIDSYLTENPERAGKEINDTELSKATDSVLGKKLGNAVTVLMNNFGKVTIVVGASVVAGFLGPAAVALVHASRGAHLNVVDHTSPKGVISYKIVDFSCADRNTGWAKPTKHPFREEIDHVIALDASFLTENGAYVFPEDGGPKSKYKAYAPICGTKDAAQGECGSWATFDDPHSVLPWVASMKDLPKGQSLSCDKGMSTLKAVSSVLLSIGKDVAEAIFEVAEDAVVGLASKAISAVINNPLFIFGVPLGFGIAATRLNPSNWKTGLIVFSILLVVILIVRFFAGSGPLTLNWFGAKNSAKRKQTEQFEDGGGNRSKIVLAEKDNANSKLQSRRNETGPMRLEELPGHEDLRPVFFPATTNYSKSAKILGYKSKPFNDFYTKIINTDIIKMDR</sequence>
<evidence type="ECO:0000256" key="2">
    <source>
        <dbReference type="SAM" id="Phobius"/>
    </source>
</evidence>
<proteinExistence type="predicted"/>
<keyword evidence="2" id="KW-0812">Transmembrane</keyword>
<accession>A0A2D3I4P8</accession>
<feature type="transmembrane region" description="Helical" evidence="2">
    <location>
        <begin position="1177"/>
        <end position="1204"/>
    </location>
</feature>
<feature type="compositionally biased region" description="Acidic residues" evidence="1">
    <location>
        <begin position="474"/>
        <end position="493"/>
    </location>
</feature>
<reference evidence="3" key="1">
    <citation type="journal article" date="2018" name="Aquaculture">
        <title>Complete genome sequence of a white spot syndrome virus associated with a disease incursion in Australia.</title>
        <authorList>
            <person name="Oakey J."/>
            <person name="Smith C.S."/>
        </authorList>
    </citation>
    <scope>NUCLEOTIDE SEQUENCE [LARGE SCALE GENOMIC DNA]</scope>
    <source>
        <strain evidence="3">WSSV-AU</strain>
    </source>
</reference>
<keyword evidence="2" id="KW-0472">Membrane</keyword>
<feature type="transmembrane region" description="Helical" evidence="2">
    <location>
        <begin position="1147"/>
        <end position="1165"/>
    </location>
</feature>
<keyword evidence="2" id="KW-1133">Transmembrane helix</keyword>
<organism evidence="3">
    <name type="scientific">White spot syndrome virus</name>
    <dbReference type="NCBI Taxonomy" id="342409"/>
    <lineage>
        <taxon>Viruses</taxon>
        <taxon>Viruses incertae sedis</taxon>
        <taxon>Naldaviricetes</taxon>
        <taxon>Nimaviridae</taxon>
        <taxon>Whispovirus</taxon>
    </lineage>
</organism>
<dbReference type="Proteomes" id="UP000267516">
    <property type="component" value="Segment"/>
</dbReference>
<feature type="transmembrane region" description="Helical" evidence="2">
    <location>
        <begin position="958"/>
        <end position="979"/>
    </location>
</feature>
<protein>
    <submittedName>
        <fullName evidence="3">ORF93</fullName>
    </submittedName>
</protein>